<organism evidence="1 2">
    <name type="scientific">Paraphoma chrysanthemicola</name>
    <dbReference type="NCBI Taxonomy" id="798071"/>
    <lineage>
        <taxon>Eukaryota</taxon>
        <taxon>Fungi</taxon>
        <taxon>Dikarya</taxon>
        <taxon>Ascomycota</taxon>
        <taxon>Pezizomycotina</taxon>
        <taxon>Dothideomycetes</taxon>
        <taxon>Pleosporomycetidae</taxon>
        <taxon>Pleosporales</taxon>
        <taxon>Pleosporineae</taxon>
        <taxon>Phaeosphaeriaceae</taxon>
        <taxon>Paraphoma</taxon>
    </lineage>
</organism>
<sequence length="118" mass="13402">MYPMMEANLSADRVKYASDFSEFTEAPTHSEGRSRVEGLEIARIIFARHGHLPDHLKDDLSGPLEGPIATKNLGNDSRGWFATIRKQIFNYVYGIESFLRAYVYSEVSHNDCLAQFTN</sequence>
<accession>A0A8K0R845</accession>
<evidence type="ECO:0000313" key="1">
    <source>
        <dbReference type="EMBL" id="KAH7089098.1"/>
    </source>
</evidence>
<proteinExistence type="predicted"/>
<keyword evidence="2" id="KW-1185">Reference proteome</keyword>
<evidence type="ECO:0000313" key="2">
    <source>
        <dbReference type="Proteomes" id="UP000813461"/>
    </source>
</evidence>
<gene>
    <name evidence="1" type="ORF">FB567DRAFT_547922</name>
</gene>
<dbReference type="OrthoDB" id="10636612at2759"/>
<dbReference type="AlphaFoldDB" id="A0A8K0R845"/>
<protein>
    <submittedName>
        <fullName evidence="1">Uncharacterized protein</fullName>
    </submittedName>
</protein>
<dbReference type="Proteomes" id="UP000813461">
    <property type="component" value="Unassembled WGS sequence"/>
</dbReference>
<comment type="caution">
    <text evidence="1">The sequence shown here is derived from an EMBL/GenBank/DDBJ whole genome shotgun (WGS) entry which is preliminary data.</text>
</comment>
<name>A0A8K0R845_9PLEO</name>
<reference evidence="1" key="1">
    <citation type="journal article" date="2021" name="Nat. Commun.">
        <title>Genetic determinants of endophytism in the Arabidopsis root mycobiome.</title>
        <authorList>
            <person name="Mesny F."/>
            <person name="Miyauchi S."/>
            <person name="Thiergart T."/>
            <person name="Pickel B."/>
            <person name="Atanasova L."/>
            <person name="Karlsson M."/>
            <person name="Huettel B."/>
            <person name="Barry K.W."/>
            <person name="Haridas S."/>
            <person name="Chen C."/>
            <person name="Bauer D."/>
            <person name="Andreopoulos W."/>
            <person name="Pangilinan J."/>
            <person name="LaButti K."/>
            <person name="Riley R."/>
            <person name="Lipzen A."/>
            <person name="Clum A."/>
            <person name="Drula E."/>
            <person name="Henrissat B."/>
            <person name="Kohler A."/>
            <person name="Grigoriev I.V."/>
            <person name="Martin F.M."/>
            <person name="Hacquard S."/>
        </authorList>
    </citation>
    <scope>NUCLEOTIDE SEQUENCE</scope>
    <source>
        <strain evidence="1">MPI-SDFR-AT-0120</strain>
    </source>
</reference>
<dbReference type="EMBL" id="JAGMVJ010000007">
    <property type="protein sequence ID" value="KAH7089098.1"/>
    <property type="molecule type" value="Genomic_DNA"/>
</dbReference>